<dbReference type="Proteomes" id="UP000199258">
    <property type="component" value="Unassembled WGS sequence"/>
</dbReference>
<sequence length="781" mass="87070">MSHARINRLRKIGNYRAFQGWTDEGRATEFARVNLIYGTNGSGKSTLANLFRACSSSALEVQRAAAEFDVVIDGSPEVVTQTSSAFWERVRVFNTEYVRENLRFDDDAGPRSDSLLTLGKVNVDAEEKLRAAETRKAELEPLSREARSKADSLHKALQQRLTEVAGQVVEDLRASPVATYRATNSYTRTNVRALLTNDRALFDGASEDIAADRAMATSAAKEAYTRLNRSHLPSVAELRDTAIELLQTDVTSRPLSALADSPNRAAWVQRGVDLHVEIETCLFCDNTISDERRRELAAHFDKSLTDLQSRIDAQVALIEESCATANSMASSVPRDADLYPDLAGELRLARSEFRDQNDKFQGSLHRILKALRLKRENPFSVTTIDLPPVSIPSLRHVEEVVGKHEHKRSTHAREATAAARRVELARVRAVAEDYDERAAAVLDQNTRAEELATELRLLSERIIALANQDADPVPQATELTTDVARLLGRADLRFEPSADGKQYRIERAGAPATHLSEGERTAIALLHFLASVRRGVVPGDEPIVVVDDPVSSMDDAILFGVSSFLWASLIEDDYASQVILLTHNFELFRQWVMQLESAGRHVSGGFTIHEIRMRYRSHRSGTPRRLPQLDPWTTDKNQSRRLRSLYHFLFARVAKSVAEASPELGLAERMDLLALVPNAARKMMEAFLSFRYPQHIGNFHAGMKAAMESLGNPAVRTHVERYLHTYSHNEEGNVSAMLDPTEASVVLRSLFLLIRANDPQHLSAMCQALEIDEHSLFAISG</sequence>
<evidence type="ECO:0000259" key="2">
    <source>
        <dbReference type="Pfam" id="PF13166"/>
    </source>
</evidence>
<dbReference type="PANTHER" id="PTHR32182:SF22">
    <property type="entry name" value="ATP-DEPENDENT ENDONUCLEASE, OLD FAMILY-RELATED"/>
    <property type="match status" value="1"/>
</dbReference>
<dbReference type="GO" id="GO:0000731">
    <property type="term" value="P:DNA synthesis involved in DNA repair"/>
    <property type="evidence" value="ECO:0007669"/>
    <property type="project" value="TreeGrafter"/>
</dbReference>
<gene>
    <name evidence="3" type="ORF">SAMN04488693_1262</name>
</gene>
<dbReference type="GO" id="GO:0009432">
    <property type="term" value="P:SOS response"/>
    <property type="evidence" value="ECO:0007669"/>
    <property type="project" value="UniProtKB-KW"/>
</dbReference>
<evidence type="ECO:0000256" key="1">
    <source>
        <dbReference type="ARBA" id="ARBA00023236"/>
    </source>
</evidence>
<dbReference type="PANTHER" id="PTHR32182">
    <property type="entry name" value="DNA REPLICATION AND REPAIR PROTEIN RECF"/>
    <property type="match status" value="1"/>
</dbReference>
<proteinExistence type="predicted"/>
<dbReference type="InterPro" id="IPR027417">
    <property type="entry name" value="P-loop_NTPase"/>
</dbReference>
<evidence type="ECO:0000313" key="3">
    <source>
        <dbReference type="EMBL" id="SDI83295.1"/>
    </source>
</evidence>
<keyword evidence="1" id="KW-0742">SOS response</keyword>
<dbReference type="RefSeq" id="WP_090588186.1">
    <property type="nucleotide sequence ID" value="NZ_FNDT01000026.1"/>
</dbReference>
<protein>
    <submittedName>
        <fullName evidence="3">Wobble nucleotide-excising tRNase</fullName>
    </submittedName>
</protein>
<dbReference type="Pfam" id="PF13166">
    <property type="entry name" value="AAA_13"/>
    <property type="match status" value="1"/>
</dbReference>
<dbReference type="GO" id="GO:0006302">
    <property type="term" value="P:double-strand break repair"/>
    <property type="evidence" value="ECO:0007669"/>
    <property type="project" value="TreeGrafter"/>
</dbReference>
<evidence type="ECO:0000313" key="4">
    <source>
        <dbReference type="Proteomes" id="UP000199258"/>
    </source>
</evidence>
<dbReference type="SUPFAM" id="SSF52540">
    <property type="entry name" value="P-loop containing nucleoside triphosphate hydrolases"/>
    <property type="match status" value="1"/>
</dbReference>
<accession>A0A1G8NSZ9</accession>
<dbReference type="AlphaFoldDB" id="A0A1G8NSZ9"/>
<dbReference type="InterPro" id="IPR026866">
    <property type="entry name" value="CR006_AAA"/>
</dbReference>
<feature type="domain" description="Protein CR006 P-loop" evidence="2">
    <location>
        <begin position="16"/>
        <end position="743"/>
    </location>
</feature>
<keyword evidence="1" id="KW-0227">DNA damage</keyword>
<reference evidence="3 4" key="1">
    <citation type="submission" date="2016-10" db="EMBL/GenBank/DDBJ databases">
        <authorList>
            <person name="de Groot N.N."/>
        </authorList>
    </citation>
    <scope>NUCLEOTIDE SEQUENCE [LARGE SCALE GENOMIC DNA]</scope>
    <source>
        <strain evidence="3 4">NP_1H</strain>
    </source>
</reference>
<organism evidence="3 4">
    <name type="scientific">Arthrobacter subterraneus</name>
    <dbReference type="NCBI Taxonomy" id="335973"/>
    <lineage>
        <taxon>Bacteria</taxon>
        <taxon>Bacillati</taxon>
        <taxon>Actinomycetota</taxon>
        <taxon>Actinomycetes</taxon>
        <taxon>Micrococcales</taxon>
        <taxon>Micrococcaceae</taxon>
        <taxon>Arthrobacter</taxon>
    </lineage>
</organism>
<dbReference type="OrthoDB" id="4428168at2"/>
<name>A0A1G8NSZ9_9MICC</name>
<dbReference type="Gene3D" id="3.40.50.300">
    <property type="entry name" value="P-loop containing nucleotide triphosphate hydrolases"/>
    <property type="match status" value="1"/>
</dbReference>
<dbReference type="EMBL" id="FNDT01000026">
    <property type="protein sequence ID" value="SDI83295.1"/>
    <property type="molecule type" value="Genomic_DNA"/>
</dbReference>
<keyword evidence="4" id="KW-1185">Reference proteome</keyword>